<accession>A0ABU6THQ1</accession>
<name>A0ABU6THQ1_9FABA</name>
<gene>
    <name evidence="1" type="ORF">PIB30_047203</name>
</gene>
<organism evidence="1 2">
    <name type="scientific">Stylosanthes scabra</name>
    <dbReference type="NCBI Taxonomy" id="79078"/>
    <lineage>
        <taxon>Eukaryota</taxon>
        <taxon>Viridiplantae</taxon>
        <taxon>Streptophyta</taxon>
        <taxon>Embryophyta</taxon>
        <taxon>Tracheophyta</taxon>
        <taxon>Spermatophyta</taxon>
        <taxon>Magnoliopsida</taxon>
        <taxon>eudicotyledons</taxon>
        <taxon>Gunneridae</taxon>
        <taxon>Pentapetalae</taxon>
        <taxon>rosids</taxon>
        <taxon>fabids</taxon>
        <taxon>Fabales</taxon>
        <taxon>Fabaceae</taxon>
        <taxon>Papilionoideae</taxon>
        <taxon>50 kb inversion clade</taxon>
        <taxon>dalbergioids sensu lato</taxon>
        <taxon>Dalbergieae</taxon>
        <taxon>Pterocarpus clade</taxon>
        <taxon>Stylosanthes</taxon>
    </lineage>
</organism>
<evidence type="ECO:0000313" key="2">
    <source>
        <dbReference type="Proteomes" id="UP001341840"/>
    </source>
</evidence>
<proteinExistence type="predicted"/>
<dbReference type="EMBL" id="JASCZI010090921">
    <property type="protein sequence ID" value="MED6147806.1"/>
    <property type="molecule type" value="Genomic_DNA"/>
</dbReference>
<sequence>MGKLYSNSFPLSNILLEIGLTILHVLEFYDLGDDLVHLEACVIEARNWRIGGGDGRVNMRTAMDCAWMLDGAMDNCVYALSLASRWYPSRFTEPFWNELKDFVSTESIRLLGEPIHICTEAKALHFKSILSPLFYKIITVSLGLRGIRGPKLGLRQQRTIGSSKCLWGFCFHVGQKVTSRLTVAAGGLLPTSRLTT</sequence>
<keyword evidence="2" id="KW-1185">Reference proteome</keyword>
<dbReference type="Proteomes" id="UP001341840">
    <property type="component" value="Unassembled WGS sequence"/>
</dbReference>
<reference evidence="1 2" key="1">
    <citation type="journal article" date="2023" name="Plants (Basel)">
        <title>Bridging the Gap: Combining Genomics and Transcriptomics Approaches to Understand Stylosanthes scabra, an Orphan Legume from the Brazilian Caatinga.</title>
        <authorList>
            <person name="Ferreira-Neto J.R.C."/>
            <person name="da Silva M.D."/>
            <person name="Binneck E."/>
            <person name="de Melo N.F."/>
            <person name="da Silva R.H."/>
            <person name="de Melo A.L.T.M."/>
            <person name="Pandolfi V."/>
            <person name="Bustamante F.O."/>
            <person name="Brasileiro-Vidal A.C."/>
            <person name="Benko-Iseppon A.M."/>
        </authorList>
    </citation>
    <scope>NUCLEOTIDE SEQUENCE [LARGE SCALE GENOMIC DNA]</scope>
    <source>
        <tissue evidence="1">Leaves</tissue>
    </source>
</reference>
<evidence type="ECO:0000313" key="1">
    <source>
        <dbReference type="EMBL" id="MED6147806.1"/>
    </source>
</evidence>
<comment type="caution">
    <text evidence="1">The sequence shown here is derived from an EMBL/GenBank/DDBJ whole genome shotgun (WGS) entry which is preliminary data.</text>
</comment>
<protein>
    <submittedName>
        <fullName evidence="1">Uncharacterized protein</fullName>
    </submittedName>
</protein>